<reference evidence="1" key="1">
    <citation type="submission" date="2005-01" db="EMBL/GenBank/DDBJ databases">
        <authorList>
            <person name="Han Z."/>
        </authorList>
    </citation>
    <scope>NUCLEOTIDE SEQUENCE</scope>
</reference>
<evidence type="ECO:0000313" key="1">
    <source>
        <dbReference type="EMBL" id="AAX30145.1"/>
    </source>
</evidence>
<dbReference type="EMBL" id="AY914924">
    <property type="protein sequence ID" value="AAX30145.1"/>
    <property type="molecule type" value="mRNA"/>
</dbReference>
<reference evidence="1" key="2">
    <citation type="journal article" date="2006" name="PLoS Pathog.">
        <title>New perspectives on host-parasite interplay by comparative transcriptomic and proteomic analyses of Schistosoma japonicum.</title>
        <authorList>
            <person name="Liu F."/>
            <person name="Lu J."/>
            <person name="Hu W."/>
            <person name="Wang S.Y."/>
            <person name="Cui S.J."/>
            <person name="Chi M."/>
            <person name="Yan Q."/>
            <person name="Wang X.R."/>
            <person name="Song H.D."/>
            <person name="Xu X.N."/>
            <person name="Wang J.J."/>
            <person name="Zhang X.L."/>
            <person name="Zhang X."/>
            <person name="Wang Z.Q."/>
            <person name="Xue C.L."/>
            <person name="Brindley P.J."/>
            <person name="McManus D.P."/>
            <person name="Yang P.Y."/>
            <person name="Feng Z."/>
            <person name="Chen Z."/>
            <person name="Han Z.G."/>
        </authorList>
    </citation>
    <scope>NUCLEOTIDE SEQUENCE</scope>
</reference>
<organism evidence="1">
    <name type="scientific">Schistosoma japonicum</name>
    <name type="common">Blood fluke</name>
    <dbReference type="NCBI Taxonomy" id="6182"/>
    <lineage>
        <taxon>Eukaryota</taxon>
        <taxon>Metazoa</taxon>
        <taxon>Spiralia</taxon>
        <taxon>Lophotrochozoa</taxon>
        <taxon>Platyhelminthes</taxon>
        <taxon>Trematoda</taxon>
        <taxon>Digenea</taxon>
        <taxon>Strigeidida</taxon>
        <taxon>Schistosomatoidea</taxon>
        <taxon>Schistosomatidae</taxon>
        <taxon>Schistosoma</taxon>
    </lineage>
</organism>
<dbReference type="AlphaFoldDB" id="Q5BTJ0"/>
<protein>
    <submittedName>
        <fullName evidence="1">SJCHGC00782 protein</fullName>
    </submittedName>
</protein>
<name>Q5BTJ0_SCHJA</name>
<sequence>MTHKHPCTKPFVRCDPWFRRLSEEKKENINPVLQQSTSCDAVMEHVRNTYQKVLTSNDIRNMKLKVAVCGCVVI</sequence>
<proteinExistence type="evidence at transcript level"/>
<accession>Q5BTJ0</accession>